<dbReference type="GO" id="GO:0016887">
    <property type="term" value="F:ATP hydrolysis activity"/>
    <property type="evidence" value="ECO:0007669"/>
    <property type="project" value="InterPro"/>
</dbReference>
<comment type="caution">
    <text evidence="2">The sequence shown here is derived from an EMBL/GenBank/DDBJ whole genome shotgun (WGS) entry which is preliminary data.</text>
</comment>
<dbReference type="SUPFAM" id="SSF52540">
    <property type="entry name" value="P-loop containing nucleoside triphosphate hydrolases"/>
    <property type="match status" value="1"/>
</dbReference>
<dbReference type="Gene3D" id="3.40.50.300">
    <property type="entry name" value="P-loop containing nucleotide triphosphate hydrolases"/>
    <property type="match status" value="1"/>
</dbReference>
<organism evidence="2 3">
    <name type="scientific">Phytohabitans rumicis</name>
    <dbReference type="NCBI Taxonomy" id="1076125"/>
    <lineage>
        <taxon>Bacteria</taxon>
        <taxon>Bacillati</taxon>
        <taxon>Actinomycetota</taxon>
        <taxon>Actinomycetes</taxon>
        <taxon>Micromonosporales</taxon>
        <taxon>Micromonosporaceae</taxon>
    </lineage>
</organism>
<dbReference type="InterPro" id="IPR027417">
    <property type="entry name" value="P-loop_NTPase"/>
</dbReference>
<evidence type="ECO:0000259" key="1">
    <source>
        <dbReference type="Pfam" id="PF13401"/>
    </source>
</evidence>
<keyword evidence="3" id="KW-1185">Reference proteome</keyword>
<dbReference type="Proteomes" id="UP000482960">
    <property type="component" value="Unassembled WGS sequence"/>
</dbReference>
<sequence length="344" mass="37590">MVTNRRTLDPWRRWAADTADETGVRQLTTLSGWRRFVLDDAVPPDLPAAPPADATGRRTYDEARLAHHSRLVVITTSAIRQVITQGRRLTYINRFADFGRGGLIISGPARTGKTTALTQLGKTIELVHHQRFPHGHTDIPALYITTPPAATHRMIAVEFARFLGLPVFGKSNMTDIVEAVCGVCVDARTSLVCVDEIHNISLSTRYGAEASDTLKYFAERIPATFVYAGIDVERAGLLSGPRGEQIAGRFGMIRTSAFPPGQEWTALLAAVDDSLRLHQHTPGTLPGLNKYLHQRTGGMIGSLLRLIRSAAIQAILDGSEQLTRQSLHDINIDTAADYVPAPSS</sequence>
<protein>
    <recommendedName>
        <fullName evidence="1">ORC1/DEAH AAA+ ATPase domain-containing protein</fullName>
    </recommendedName>
</protein>
<evidence type="ECO:0000313" key="2">
    <source>
        <dbReference type="EMBL" id="GFJ89951.1"/>
    </source>
</evidence>
<evidence type="ECO:0000313" key="3">
    <source>
        <dbReference type="Proteomes" id="UP000482960"/>
    </source>
</evidence>
<proteinExistence type="predicted"/>
<gene>
    <name evidence="2" type="ORF">Prum_035930</name>
</gene>
<dbReference type="EMBL" id="BLPG01000001">
    <property type="protein sequence ID" value="GFJ89951.1"/>
    <property type="molecule type" value="Genomic_DNA"/>
</dbReference>
<name>A0A6V8L553_9ACTN</name>
<feature type="domain" description="ORC1/DEAH AAA+ ATPase" evidence="1">
    <location>
        <begin position="98"/>
        <end position="229"/>
    </location>
</feature>
<accession>A0A6V8L553</accession>
<dbReference type="InterPro" id="IPR049945">
    <property type="entry name" value="AAA_22"/>
</dbReference>
<dbReference type="AlphaFoldDB" id="A0A6V8L553"/>
<reference evidence="2 3" key="1">
    <citation type="submission" date="2020-03" db="EMBL/GenBank/DDBJ databases">
        <title>Whole genome shotgun sequence of Phytohabitans rumicis NBRC 108638.</title>
        <authorList>
            <person name="Komaki H."/>
            <person name="Tamura T."/>
        </authorList>
    </citation>
    <scope>NUCLEOTIDE SEQUENCE [LARGE SCALE GENOMIC DNA]</scope>
    <source>
        <strain evidence="2 3">NBRC 108638</strain>
    </source>
</reference>
<dbReference type="Pfam" id="PF13401">
    <property type="entry name" value="AAA_22"/>
    <property type="match status" value="1"/>
</dbReference>
<reference evidence="2 3" key="2">
    <citation type="submission" date="2020-03" db="EMBL/GenBank/DDBJ databases">
        <authorList>
            <person name="Ichikawa N."/>
            <person name="Kimura A."/>
            <person name="Kitahashi Y."/>
            <person name="Uohara A."/>
        </authorList>
    </citation>
    <scope>NUCLEOTIDE SEQUENCE [LARGE SCALE GENOMIC DNA]</scope>
    <source>
        <strain evidence="2 3">NBRC 108638</strain>
    </source>
</reference>